<dbReference type="PANTHER" id="PTHR46683:SF1">
    <property type="entry name" value="OROTATE PHOSPHORIBOSYLTRANSFERASE 1-RELATED"/>
    <property type="match status" value="1"/>
</dbReference>
<dbReference type="STRING" id="94208.A0A2S4KVT5"/>
<evidence type="ECO:0000313" key="2">
    <source>
        <dbReference type="Proteomes" id="UP000237481"/>
    </source>
</evidence>
<evidence type="ECO:0000313" key="1">
    <source>
        <dbReference type="EMBL" id="POR34306.1"/>
    </source>
</evidence>
<reference evidence="1 2" key="1">
    <citation type="submission" date="2018-01" db="EMBL/GenBank/DDBJ databases">
        <title>Harnessing the power of phylogenomics to disentangle the directionality and signatures of interkingdom host jumping in the parasitic fungal genus Tolypocladium.</title>
        <authorList>
            <person name="Quandt C.A."/>
            <person name="Patterson W."/>
            <person name="Spatafora J.W."/>
        </authorList>
    </citation>
    <scope>NUCLEOTIDE SEQUENCE [LARGE SCALE GENOMIC DNA]</scope>
    <source>
        <strain evidence="1 2">NRBC 100945</strain>
    </source>
</reference>
<keyword evidence="2" id="KW-1185">Reference proteome</keyword>
<dbReference type="Gene3D" id="3.40.50.2020">
    <property type="match status" value="1"/>
</dbReference>
<dbReference type="SUPFAM" id="SSF53271">
    <property type="entry name" value="PRTase-like"/>
    <property type="match status" value="1"/>
</dbReference>
<dbReference type="AlphaFoldDB" id="A0A2S4KVT5"/>
<dbReference type="EMBL" id="PKSG01000542">
    <property type="protein sequence ID" value="POR34306.1"/>
    <property type="molecule type" value="Genomic_DNA"/>
</dbReference>
<feature type="non-terminal residue" evidence="1">
    <location>
        <position position="89"/>
    </location>
</feature>
<dbReference type="GO" id="GO:0004588">
    <property type="term" value="F:orotate phosphoribosyltransferase activity"/>
    <property type="evidence" value="ECO:0007669"/>
    <property type="project" value="TreeGrafter"/>
</dbReference>
<protein>
    <submittedName>
        <fullName evidence="1">Orotate phosphoribosyltransferase</fullName>
    </submittedName>
</protein>
<dbReference type="GO" id="GO:0006221">
    <property type="term" value="P:pyrimidine nucleotide biosynthetic process"/>
    <property type="evidence" value="ECO:0007669"/>
    <property type="project" value="TreeGrafter"/>
</dbReference>
<dbReference type="InterPro" id="IPR029057">
    <property type="entry name" value="PRTase-like"/>
</dbReference>
<dbReference type="GO" id="GO:0046132">
    <property type="term" value="P:pyrimidine ribonucleoside biosynthetic process"/>
    <property type="evidence" value="ECO:0007669"/>
    <property type="project" value="TreeGrafter"/>
</dbReference>
<dbReference type="GO" id="GO:0006207">
    <property type="term" value="P:'de novo' pyrimidine nucleobase biosynthetic process"/>
    <property type="evidence" value="ECO:0007669"/>
    <property type="project" value="TreeGrafter"/>
</dbReference>
<accession>A0A2S4KVT5</accession>
<keyword evidence="1" id="KW-0808">Transferase</keyword>
<dbReference type="GO" id="GO:0005737">
    <property type="term" value="C:cytoplasm"/>
    <property type="evidence" value="ECO:0007669"/>
    <property type="project" value="TreeGrafter"/>
</dbReference>
<keyword evidence="1" id="KW-0328">Glycosyltransferase</keyword>
<sequence length="89" mass="9619">MASQLPAYKQDFLKAAIAGGVLKFGSFELKSKRISPYFFNAGEFYSARLAGAISAAFAQTIIDAQLDFDIVFGPAYKGIRLCSASLSRL</sequence>
<gene>
    <name evidence="1" type="ORF">TPAR_05503</name>
</gene>
<dbReference type="Proteomes" id="UP000237481">
    <property type="component" value="Unassembled WGS sequence"/>
</dbReference>
<comment type="caution">
    <text evidence="1">The sequence shown here is derived from an EMBL/GenBank/DDBJ whole genome shotgun (WGS) entry which is preliminary data.</text>
</comment>
<dbReference type="OrthoDB" id="5553476at2759"/>
<name>A0A2S4KVT5_9HYPO</name>
<proteinExistence type="predicted"/>
<organism evidence="1 2">
    <name type="scientific">Tolypocladium paradoxum</name>
    <dbReference type="NCBI Taxonomy" id="94208"/>
    <lineage>
        <taxon>Eukaryota</taxon>
        <taxon>Fungi</taxon>
        <taxon>Dikarya</taxon>
        <taxon>Ascomycota</taxon>
        <taxon>Pezizomycotina</taxon>
        <taxon>Sordariomycetes</taxon>
        <taxon>Hypocreomycetidae</taxon>
        <taxon>Hypocreales</taxon>
        <taxon>Ophiocordycipitaceae</taxon>
        <taxon>Tolypocladium</taxon>
    </lineage>
</organism>
<dbReference type="PANTHER" id="PTHR46683">
    <property type="entry name" value="OROTATE PHOSPHORIBOSYLTRANSFERASE 1-RELATED"/>
    <property type="match status" value="1"/>
</dbReference>